<dbReference type="AlphaFoldDB" id="A0A1I0KTR5"/>
<keyword evidence="2" id="KW-1185">Reference proteome</keyword>
<evidence type="ECO:0000313" key="1">
    <source>
        <dbReference type="EMBL" id="SEU29402.1"/>
    </source>
</evidence>
<sequence>MKFVKHVRVLVALGAVSMSMGCGGEDATPPPSGTQASQEVQSLEILDPAIDLSTYTLCTVAERQGHPDAGEPEYAYLATGLEALKVDGPLLAADSGLFVLDGAGIQKHPEARMEDAPYTFRVTVNPRLSFDVKMYDYDDEVALAAVKLIPQGASFQSVFVFSTSQVEEGVAHELVITPFIDGVAGTPTAPVSIESRFVASAPLEFLNPGVDLSAYTQYELGELTGNPEAQNPWEPYLQGGVQAAKVEGPLLELEPGLFVLEGASIQKHPAAGSPGAPYVFRVTVNPRLSFEVTFSAYHQELDLAGVRIFTLGPSLGSEFIFSGSPVAEGVARNLVITPFIDGVAGMPTWPITLESGL</sequence>
<evidence type="ECO:0000313" key="2">
    <source>
        <dbReference type="Proteomes" id="UP000199181"/>
    </source>
</evidence>
<protein>
    <recommendedName>
        <fullName evidence="3">Lipoprotein</fullName>
    </recommendedName>
</protein>
<dbReference type="PROSITE" id="PS51257">
    <property type="entry name" value="PROKAR_LIPOPROTEIN"/>
    <property type="match status" value="1"/>
</dbReference>
<name>A0A1I0KTR5_9BACT</name>
<gene>
    <name evidence="1" type="ORF">SAMN05443639_114103</name>
</gene>
<accession>A0A1I0KTR5</accession>
<evidence type="ECO:0008006" key="3">
    <source>
        <dbReference type="Google" id="ProtNLM"/>
    </source>
</evidence>
<reference evidence="2" key="1">
    <citation type="submission" date="2016-10" db="EMBL/GenBank/DDBJ databases">
        <authorList>
            <person name="Varghese N."/>
            <person name="Submissions S."/>
        </authorList>
    </citation>
    <scope>NUCLEOTIDE SEQUENCE [LARGE SCALE GENOMIC DNA]</scope>
    <source>
        <strain evidence="2">DSM 16858</strain>
    </source>
</reference>
<organism evidence="1 2">
    <name type="scientific">Stigmatella erecta</name>
    <dbReference type="NCBI Taxonomy" id="83460"/>
    <lineage>
        <taxon>Bacteria</taxon>
        <taxon>Pseudomonadati</taxon>
        <taxon>Myxococcota</taxon>
        <taxon>Myxococcia</taxon>
        <taxon>Myxococcales</taxon>
        <taxon>Cystobacterineae</taxon>
        <taxon>Archangiaceae</taxon>
        <taxon>Stigmatella</taxon>
    </lineage>
</organism>
<proteinExistence type="predicted"/>
<dbReference type="EMBL" id="FOIJ01000014">
    <property type="protein sequence ID" value="SEU29402.1"/>
    <property type="molecule type" value="Genomic_DNA"/>
</dbReference>
<dbReference type="Proteomes" id="UP000199181">
    <property type="component" value="Unassembled WGS sequence"/>
</dbReference>